<reference evidence="1" key="1">
    <citation type="journal article" date="2014" name="Int. J. Syst. Evol. Microbiol.">
        <title>Complete genome sequence of Corynebacterium casei LMG S-19264T (=DSM 44701T), isolated from a smear-ripened cheese.</title>
        <authorList>
            <consortium name="US DOE Joint Genome Institute (JGI-PGF)"/>
            <person name="Walter F."/>
            <person name="Albersmeier A."/>
            <person name="Kalinowski J."/>
            <person name="Ruckert C."/>
        </authorList>
    </citation>
    <scope>NUCLEOTIDE SEQUENCE</scope>
    <source>
        <strain evidence="1">VKM B-2789</strain>
    </source>
</reference>
<dbReference type="Pfam" id="PF10983">
    <property type="entry name" value="DUF2793"/>
    <property type="match status" value="1"/>
</dbReference>
<name>A0A9W6NBS3_9HYPH</name>
<accession>A0A9W6NBS3</accession>
<reference evidence="1" key="2">
    <citation type="submission" date="2023-01" db="EMBL/GenBank/DDBJ databases">
        <authorList>
            <person name="Sun Q."/>
            <person name="Evtushenko L."/>
        </authorList>
    </citation>
    <scope>NUCLEOTIDE SEQUENCE</scope>
    <source>
        <strain evidence="1">VKM B-2789</strain>
    </source>
</reference>
<evidence type="ECO:0000313" key="2">
    <source>
        <dbReference type="Proteomes" id="UP001143330"/>
    </source>
</evidence>
<dbReference type="AlphaFoldDB" id="A0A9W6NBS3"/>
<keyword evidence="2" id="KW-1185">Reference proteome</keyword>
<dbReference type="EMBL" id="BSFM01000014">
    <property type="protein sequence ID" value="GLK84910.1"/>
    <property type="molecule type" value="Genomic_DNA"/>
</dbReference>
<protein>
    <submittedName>
        <fullName evidence="1">Ribonuclease III</fullName>
    </submittedName>
</protein>
<evidence type="ECO:0000313" key="1">
    <source>
        <dbReference type="EMBL" id="GLK84910.1"/>
    </source>
</evidence>
<dbReference type="Proteomes" id="UP001143330">
    <property type="component" value="Unassembled WGS sequence"/>
</dbReference>
<dbReference type="RefSeq" id="WP_213364759.1">
    <property type="nucleotide sequence ID" value="NZ_BSFM01000014.1"/>
</dbReference>
<comment type="caution">
    <text evidence="1">The sequence shown here is derived from an EMBL/GenBank/DDBJ whole genome shotgun (WGS) entry which is preliminary data.</text>
</comment>
<proteinExistence type="predicted"/>
<organism evidence="1 2">
    <name type="scientific">Ancylobacter defluvii</name>
    <dbReference type="NCBI Taxonomy" id="1282440"/>
    <lineage>
        <taxon>Bacteria</taxon>
        <taxon>Pseudomonadati</taxon>
        <taxon>Pseudomonadota</taxon>
        <taxon>Alphaproteobacteria</taxon>
        <taxon>Hyphomicrobiales</taxon>
        <taxon>Xanthobacteraceae</taxon>
        <taxon>Ancylobacter</taxon>
    </lineage>
</organism>
<gene>
    <name evidence="1" type="ORF">GCM10017653_29800</name>
</gene>
<dbReference type="InterPro" id="IPR021251">
    <property type="entry name" value="DUF2793"/>
</dbReference>
<sequence>MSETTPLLALPLLAAAQAQKHVTHNEALLLLDAAVQLAVIDRTRTAPPSAPSPGDRHIVAAGAGGDWIGRGGTVALHDGAGWRFLSPRAGWRAHVVAEGRSVGFDGTGWRDALAFSPSGAGVALRVDETEIDLAGASVTTALVIPDRAICLGVASRILVAITGASACRIGITGEAGKFGDGLGGAIGSTNIGVIGPQAFYADTPVTVSAIGGVFTGGRVRLALSTLVLTAPGGPAPEPSTGRVLLAGRQPEGVFLLAGRSPDDSHSQLSGKVS</sequence>